<reference evidence="1 2" key="1">
    <citation type="submission" date="2024-04" db="EMBL/GenBank/DDBJ databases">
        <title>Phyllosticta paracitricarpa is synonymous to the EU quarantine fungus P. citricarpa based on phylogenomic analyses.</title>
        <authorList>
            <consortium name="Lawrence Berkeley National Laboratory"/>
            <person name="Van Ingen-Buijs V.A."/>
            <person name="Van Westerhoven A.C."/>
            <person name="Haridas S."/>
            <person name="Skiadas P."/>
            <person name="Martin F."/>
            <person name="Groenewald J.Z."/>
            <person name="Crous P.W."/>
            <person name="Seidl M.F."/>
        </authorList>
    </citation>
    <scope>NUCLEOTIDE SEQUENCE [LARGE SCALE GENOMIC DNA]</scope>
    <source>
        <strain evidence="1 2">CBS 123371</strain>
    </source>
</reference>
<organism evidence="1 2">
    <name type="scientific">Phyllosticta citriasiana</name>
    <dbReference type="NCBI Taxonomy" id="595635"/>
    <lineage>
        <taxon>Eukaryota</taxon>
        <taxon>Fungi</taxon>
        <taxon>Dikarya</taxon>
        <taxon>Ascomycota</taxon>
        <taxon>Pezizomycotina</taxon>
        <taxon>Dothideomycetes</taxon>
        <taxon>Dothideomycetes incertae sedis</taxon>
        <taxon>Botryosphaeriales</taxon>
        <taxon>Phyllostictaceae</taxon>
        <taxon>Phyllosticta</taxon>
    </lineage>
</organism>
<accession>A0ABR1K9M5</accession>
<keyword evidence="2" id="KW-1185">Reference proteome</keyword>
<evidence type="ECO:0000313" key="1">
    <source>
        <dbReference type="EMBL" id="KAK7508802.1"/>
    </source>
</evidence>
<protein>
    <submittedName>
        <fullName evidence="1">Uncharacterized protein</fullName>
    </submittedName>
</protein>
<name>A0ABR1K9M5_9PEZI</name>
<proteinExistence type="predicted"/>
<dbReference type="Proteomes" id="UP001363622">
    <property type="component" value="Unassembled WGS sequence"/>
</dbReference>
<dbReference type="EMBL" id="JBBPHU010000025">
    <property type="protein sequence ID" value="KAK7508802.1"/>
    <property type="molecule type" value="Genomic_DNA"/>
</dbReference>
<sequence>MATTRAAERTQSCHPLQVALQTHSGPKLPCLSYLRLSFWRRFWASTGKRQRDARNPPPRCRVGYSRRRMPSYRLAWGQTDKQAVLPLWPWGCCACNVSCPSSSLSPLFYSASRRPGTRAPLSSRGRLWRFPRPILQKMDHVFLSRRASSCVPDS</sequence>
<gene>
    <name evidence="1" type="ORF">IWZ03DRAFT_391184</name>
</gene>
<evidence type="ECO:0000313" key="2">
    <source>
        <dbReference type="Proteomes" id="UP001363622"/>
    </source>
</evidence>
<comment type="caution">
    <text evidence="1">The sequence shown here is derived from an EMBL/GenBank/DDBJ whole genome shotgun (WGS) entry which is preliminary data.</text>
</comment>